<dbReference type="EC" id="5.2.1.8" evidence="1"/>
<dbReference type="STRING" id="74649.A0A2P6RBU8"/>
<dbReference type="GO" id="GO:0003755">
    <property type="term" value="F:peptidyl-prolyl cis-trans isomerase activity"/>
    <property type="evidence" value="ECO:0007669"/>
    <property type="project" value="UniProtKB-EC"/>
</dbReference>
<sequence>MKIVAGSLMKAVIRPGGGDSTPEDGHQVIYHCTVRTLDGVIVESSRSEFSAFYYGKSAVRLVMGKLVWLSWGIGAIKQQNESAWDELKHTRQAIGSLVTSETQNDS</sequence>
<dbReference type="AlphaFoldDB" id="A0A2P6RBU8"/>
<organism evidence="1 2">
    <name type="scientific">Rosa chinensis</name>
    <name type="common">China rose</name>
    <dbReference type="NCBI Taxonomy" id="74649"/>
    <lineage>
        <taxon>Eukaryota</taxon>
        <taxon>Viridiplantae</taxon>
        <taxon>Streptophyta</taxon>
        <taxon>Embryophyta</taxon>
        <taxon>Tracheophyta</taxon>
        <taxon>Spermatophyta</taxon>
        <taxon>Magnoliopsida</taxon>
        <taxon>eudicotyledons</taxon>
        <taxon>Gunneridae</taxon>
        <taxon>Pentapetalae</taxon>
        <taxon>rosids</taxon>
        <taxon>fabids</taxon>
        <taxon>Rosales</taxon>
        <taxon>Rosaceae</taxon>
        <taxon>Rosoideae</taxon>
        <taxon>Rosoideae incertae sedis</taxon>
        <taxon>Rosa</taxon>
    </lineage>
</organism>
<dbReference type="Proteomes" id="UP000238479">
    <property type="component" value="Chromosome 3"/>
</dbReference>
<gene>
    <name evidence="1" type="ORF">RchiOBHm_Chr3g0473301</name>
</gene>
<reference evidence="1 2" key="1">
    <citation type="journal article" date="2018" name="Nat. Genet.">
        <title>The Rosa genome provides new insights in the design of modern roses.</title>
        <authorList>
            <person name="Bendahmane M."/>
        </authorList>
    </citation>
    <scope>NUCLEOTIDE SEQUENCE [LARGE SCALE GENOMIC DNA]</scope>
    <source>
        <strain evidence="2">cv. Old Blush</strain>
    </source>
</reference>
<dbReference type="Gene3D" id="3.10.50.40">
    <property type="match status" value="1"/>
</dbReference>
<dbReference type="EMBL" id="PDCK01000041">
    <property type="protein sequence ID" value="PRQ43898.1"/>
    <property type="molecule type" value="Genomic_DNA"/>
</dbReference>
<dbReference type="SUPFAM" id="SSF54534">
    <property type="entry name" value="FKBP-like"/>
    <property type="match status" value="1"/>
</dbReference>
<comment type="caution">
    <text evidence="1">The sequence shown here is derived from an EMBL/GenBank/DDBJ whole genome shotgun (WGS) entry which is preliminary data.</text>
</comment>
<evidence type="ECO:0000313" key="2">
    <source>
        <dbReference type="Proteomes" id="UP000238479"/>
    </source>
</evidence>
<proteinExistence type="predicted"/>
<accession>A0A2P6RBU8</accession>
<name>A0A2P6RBU8_ROSCH</name>
<protein>
    <submittedName>
        <fullName evidence="1">Putative peptidylprolyl isomerase</fullName>
        <ecNumber evidence="1">5.2.1.8</ecNumber>
    </submittedName>
</protein>
<dbReference type="Gramene" id="PRQ43898">
    <property type="protein sequence ID" value="PRQ43898"/>
    <property type="gene ID" value="RchiOBHm_Chr3g0473301"/>
</dbReference>
<dbReference type="InterPro" id="IPR046357">
    <property type="entry name" value="PPIase_dom_sf"/>
</dbReference>
<keyword evidence="1" id="KW-0413">Isomerase</keyword>
<keyword evidence="2" id="KW-1185">Reference proteome</keyword>
<evidence type="ECO:0000313" key="1">
    <source>
        <dbReference type="EMBL" id="PRQ43898.1"/>
    </source>
</evidence>